<reference evidence="1 2" key="1">
    <citation type="submission" date="2017-11" db="EMBL/GenBank/DDBJ databases">
        <title>Genome-resolved metagenomics identifies genetic mobility, metabolic interactions, and unexpected diversity in perchlorate-reducing communities.</title>
        <authorList>
            <person name="Barnum T.P."/>
            <person name="Figueroa I.A."/>
            <person name="Carlstrom C.I."/>
            <person name="Lucas L.N."/>
            <person name="Engelbrektson A.L."/>
            <person name="Coates J.D."/>
        </authorList>
    </citation>
    <scope>NUCLEOTIDE SEQUENCE [LARGE SCALE GENOMIC DNA]</scope>
    <source>
        <strain evidence="1">BM706</strain>
    </source>
</reference>
<organism evidence="1 2">
    <name type="scientific">Muiribacterium halophilum</name>
    <dbReference type="NCBI Taxonomy" id="2053465"/>
    <lineage>
        <taxon>Bacteria</taxon>
        <taxon>Candidatus Muiribacteriota</taxon>
        <taxon>Candidatus Muiribacteriia</taxon>
        <taxon>Candidatus Muiribacteriales</taxon>
        <taxon>Candidatus Muiribacteriaceae</taxon>
        <taxon>Candidatus Muiribacterium</taxon>
    </lineage>
</organism>
<dbReference type="AlphaFoldDB" id="A0A2N5ZE08"/>
<protein>
    <submittedName>
        <fullName evidence="1">Uncharacterized protein</fullName>
    </submittedName>
</protein>
<dbReference type="Proteomes" id="UP000234857">
    <property type="component" value="Unassembled WGS sequence"/>
</dbReference>
<gene>
    <name evidence="1" type="ORF">C0601_08935</name>
</gene>
<evidence type="ECO:0000313" key="2">
    <source>
        <dbReference type="Proteomes" id="UP000234857"/>
    </source>
</evidence>
<proteinExistence type="predicted"/>
<comment type="caution">
    <text evidence="1">The sequence shown here is derived from an EMBL/GenBank/DDBJ whole genome shotgun (WGS) entry which is preliminary data.</text>
</comment>
<sequence length="190" mass="21840">MRNKFSRNLFLFVIIISLFLSVGCGKRTIDLDSEVLVKISDFNVGMLLSTLRGFHREKPFEGPVPLGNNETLKEEDSIIIVVLKAQNVSDKEVDKSFFNDQINLISPDGKVIEETLVNKEFMDQTHFITQASGKIAPKGWFGIEKLFPVKTDSIKNEDGWKLKVADQYYRLDYELLKRSMDYLNKSIKKK</sequence>
<accession>A0A2N5ZE08</accession>
<dbReference type="PROSITE" id="PS51257">
    <property type="entry name" value="PROKAR_LIPOPROTEIN"/>
    <property type="match status" value="1"/>
</dbReference>
<evidence type="ECO:0000313" key="1">
    <source>
        <dbReference type="EMBL" id="PLX16900.1"/>
    </source>
</evidence>
<dbReference type="EMBL" id="PKTG01000101">
    <property type="protein sequence ID" value="PLX16900.1"/>
    <property type="molecule type" value="Genomic_DNA"/>
</dbReference>
<name>A0A2N5ZE08_MUIH1</name>